<evidence type="ECO:0000313" key="2">
    <source>
        <dbReference type="EMBL" id="QRW25806.1"/>
    </source>
</evidence>
<sequence length="937" mass="105679">MPVPSLLHQQQSLRSLSPPRPGLLLPAPPEQFILGPNSNNSPEPPELRVRNFNQVPDCEDVALLWAQVLKTRVRVEEDSTSGPTEISVASGFVSRSDSDASAEPTEPLEGCFNAATYGLSPSELLREEQRVQMVLNASKRLVSSQLDDIEVFDFIVQDKISIRTYHRMQSCFCLTWSHASLPSLKNLCSRILALCGLKPVTYDCCKNSCICFAGPFADLQSCPECNTPQKNAAGAPQKTFTYIPLIPQLRALYCSLRMCKAMQYRHNYKRNKDTIEDYFDGNQYCELLGTYVTVNGEQKPFKFFADWREIALALSTDGMCPFKRRKNSCWPLILINLNLPPDQRTHLENLVCVGIIPGPKSPKNLGLFLWPLIDELLQLASGVSAVDVSTKQLFSLRAHLLAVFGDIPAITKLLDFVGHNGRFPCRFCLMSAIQGATAGGGTHLYCPLHRKEEPFFDPMKLPARTHQECIEQGLTVLQAQTSNAQSKLATATGVKGVSSLVQLPSISIPASFPIDIMHMIFINIIPQLIDIWTGNFNNMDKGKGTYHINPILFKRIGEIVANSGSTIPTSYGCRVPDISAPSHGSATAEAWSIFGGYLGPYVLRKQFRNPKYYQHFVRLIKLVNQITLYEIKRSDIPEIRKGFIRWVKEYEKYYYQYNAARIQTCTVNIHYLLHVADCIEYLGPVWCYWSYPMERFCSFVGGVVKSRRFPFENISQRMRDTAQLQVIRHLYGLHNKLTFLQLDIIDDNETDTIQGYERTILLGRCASNLKISDQLQRKICGYLVQLFGISVFEAKKAIPERVPEWRRLRISQGGDTITARGSQKIRSDARDSSFVRYELLVDKNARHRNAPVDLQPVSQYGQLQHIFQLDLKARSAANPSSKSIPLILALIHEAPVLIENTHEYKVVSYPDGQLKSGEVVDARTIHADCEFTFPSFT</sequence>
<dbReference type="PANTHER" id="PTHR46579:SF1">
    <property type="entry name" value="F5_8 TYPE C DOMAIN-CONTAINING PROTEIN"/>
    <property type="match status" value="1"/>
</dbReference>
<gene>
    <name evidence="2" type="ORF">RhiXN_10883</name>
</gene>
<dbReference type="InterPro" id="IPR004242">
    <property type="entry name" value="Transposase_21"/>
</dbReference>
<dbReference type="GeneID" id="67033161"/>
<feature type="region of interest" description="Disordered" evidence="1">
    <location>
        <begin position="76"/>
        <end position="105"/>
    </location>
</feature>
<evidence type="ECO:0000256" key="1">
    <source>
        <dbReference type="SAM" id="MobiDB-lite"/>
    </source>
</evidence>
<dbReference type="PANTHER" id="PTHR46579">
    <property type="entry name" value="F5/8 TYPE C DOMAIN-CONTAINING PROTEIN-RELATED"/>
    <property type="match status" value="1"/>
</dbReference>
<evidence type="ECO:0000313" key="3">
    <source>
        <dbReference type="Proteomes" id="UP000650533"/>
    </source>
</evidence>
<proteinExistence type="predicted"/>
<dbReference type="EMBL" id="CP059671">
    <property type="protein sequence ID" value="QRW25806.1"/>
    <property type="molecule type" value="Genomic_DNA"/>
</dbReference>
<feature type="compositionally biased region" description="Low complexity" evidence="1">
    <location>
        <begin position="1"/>
        <end position="17"/>
    </location>
</feature>
<feature type="region of interest" description="Disordered" evidence="1">
    <location>
        <begin position="1"/>
        <end position="46"/>
    </location>
</feature>
<organism evidence="2 3">
    <name type="scientific">Rhizoctonia solani</name>
    <dbReference type="NCBI Taxonomy" id="456999"/>
    <lineage>
        <taxon>Eukaryota</taxon>
        <taxon>Fungi</taxon>
        <taxon>Dikarya</taxon>
        <taxon>Basidiomycota</taxon>
        <taxon>Agaricomycotina</taxon>
        <taxon>Agaricomycetes</taxon>
        <taxon>Cantharellales</taxon>
        <taxon>Ceratobasidiaceae</taxon>
        <taxon>Rhizoctonia</taxon>
    </lineage>
</organism>
<name>A0A8H8P8K1_9AGAM</name>
<reference evidence="2" key="1">
    <citation type="submission" date="2020-05" db="EMBL/GenBank/DDBJ databases">
        <title>Evolutionary and genomic comparisons of hybrid uninucleate and nonhybrid Rhizoctonia fungi.</title>
        <authorList>
            <person name="Li C."/>
            <person name="Chen X."/>
        </authorList>
    </citation>
    <scope>NUCLEOTIDE SEQUENCE</scope>
    <source>
        <strain evidence="2">AG-1 IA</strain>
    </source>
</reference>
<accession>A0A8H8P8K1</accession>
<dbReference type="Proteomes" id="UP000650533">
    <property type="component" value="Chromosome 14"/>
</dbReference>
<dbReference type="Pfam" id="PF02992">
    <property type="entry name" value="Transposase_21"/>
    <property type="match status" value="1"/>
</dbReference>
<dbReference type="AlphaFoldDB" id="A0A8H8P8K1"/>
<dbReference type="KEGG" id="rsx:RhiXN_10883"/>
<feature type="compositionally biased region" description="Pro residues" evidence="1">
    <location>
        <begin position="18"/>
        <end position="29"/>
    </location>
</feature>
<protein>
    <submittedName>
        <fullName evidence="2">Transposase family tnp2</fullName>
    </submittedName>
</protein>
<dbReference type="RefSeq" id="XP_043186043.1">
    <property type="nucleotide sequence ID" value="XM_043330698.1"/>
</dbReference>